<gene>
    <name evidence="1" type="ORF">PACLA_8A016964</name>
</gene>
<reference evidence="1" key="1">
    <citation type="submission" date="2020-04" db="EMBL/GenBank/DDBJ databases">
        <authorList>
            <person name="Alioto T."/>
            <person name="Alioto T."/>
            <person name="Gomez Garrido J."/>
        </authorList>
    </citation>
    <scope>NUCLEOTIDE SEQUENCE</scope>
    <source>
        <strain evidence="1">A484AB</strain>
    </source>
</reference>
<dbReference type="EMBL" id="CACRXK020026127">
    <property type="protein sequence ID" value="CAB4039975.1"/>
    <property type="molecule type" value="Genomic_DNA"/>
</dbReference>
<dbReference type="AlphaFoldDB" id="A0A7D9K3I5"/>
<organism evidence="1 2">
    <name type="scientific">Paramuricea clavata</name>
    <name type="common">Red gorgonian</name>
    <name type="synonym">Violescent sea-whip</name>
    <dbReference type="NCBI Taxonomy" id="317549"/>
    <lineage>
        <taxon>Eukaryota</taxon>
        <taxon>Metazoa</taxon>
        <taxon>Cnidaria</taxon>
        <taxon>Anthozoa</taxon>
        <taxon>Octocorallia</taxon>
        <taxon>Malacalcyonacea</taxon>
        <taxon>Plexauridae</taxon>
        <taxon>Paramuricea</taxon>
    </lineage>
</organism>
<evidence type="ECO:0000313" key="1">
    <source>
        <dbReference type="EMBL" id="CAB4039975.1"/>
    </source>
</evidence>
<dbReference type="OrthoDB" id="5983036at2759"/>
<name>A0A7D9K3I5_PARCT</name>
<protein>
    <submittedName>
        <fullName evidence="1">Uncharacterized protein</fullName>
    </submittedName>
</protein>
<proteinExistence type="predicted"/>
<accession>A0A7D9K3I5</accession>
<keyword evidence="2" id="KW-1185">Reference proteome</keyword>
<sequence length="341" mass="37839">MSPSIITGEQKRPNIVVIDKQRSWVFVLELTVGFETRIKDNAYLNIFYIRLRLYLSIVMKYLSEADCDGVLPLTDDVMRQLQEKHPEAQEAKLGSLLFGPFEEVPDSLYQQIDGEMIREMALQTKGSGGPSGVDANGFNRIFACKSFKKSGVNLCETPTGLYLLTKVCAGLKSGILCPCMSTYAINTYREPARLFISGGGELKSTEGTTEGDPLAMGILLTTRGQKHLGAALGSMAFLEEYLNGKVEDWVSQIVKLAEFAASHPQACYAVFSFGLRHRWTYFLRTLPDIEDLLEPLERAIANVLIPSITDHHCTKSERHLLALPVRMGGLGLINLRQDTAL</sequence>
<dbReference type="Proteomes" id="UP001152795">
    <property type="component" value="Unassembled WGS sequence"/>
</dbReference>
<evidence type="ECO:0000313" key="2">
    <source>
        <dbReference type="Proteomes" id="UP001152795"/>
    </source>
</evidence>
<comment type="caution">
    <text evidence="1">The sequence shown here is derived from an EMBL/GenBank/DDBJ whole genome shotgun (WGS) entry which is preliminary data.</text>
</comment>
<feature type="non-terminal residue" evidence="1">
    <location>
        <position position="1"/>
    </location>
</feature>